<proteinExistence type="predicted"/>
<name>A0A8S9X8Q4_APOLU</name>
<organism evidence="2 3">
    <name type="scientific">Apolygus lucorum</name>
    <name type="common">Small green plant bug</name>
    <name type="synonym">Lygocoris lucorum</name>
    <dbReference type="NCBI Taxonomy" id="248454"/>
    <lineage>
        <taxon>Eukaryota</taxon>
        <taxon>Metazoa</taxon>
        <taxon>Ecdysozoa</taxon>
        <taxon>Arthropoda</taxon>
        <taxon>Hexapoda</taxon>
        <taxon>Insecta</taxon>
        <taxon>Pterygota</taxon>
        <taxon>Neoptera</taxon>
        <taxon>Paraneoptera</taxon>
        <taxon>Hemiptera</taxon>
        <taxon>Heteroptera</taxon>
        <taxon>Panheteroptera</taxon>
        <taxon>Cimicomorpha</taxon>
        <taxon>Miridae</taxon>
        <taxon>Mirini</taxon>
        <taxon>Apolygus</taxon>
    </lineage>
</organism>
<dbReference type="AlphaFoldDB" id="A0A8S9X8Q4"/>
<keyword evidence="1" id="KW-0812">Transmembrane</keyword>
<keyword evidence="1" id="KW-0472">Membrane</keyword>
<protein>
    <submittedName>
        <fullName evidence="2">Uncharacterized protein</fullName>
    </submittedName>
</protein>
<evidence type="ECO:0000256" key="1">
    <source>
        <dbReference type="SAM" id="Phobius"/>
    </source>
</evidence>
<accession>A0A8S9X8Q4</accession>
<sequence length="66" mass="7287">MLADEEINSVEVTELDGLTTSCKQFPAIIGLSLGLTVVVECVVFVAKFNQIRVLWSNFDQPICKGR</sequence>
<comment type="caution">
    <text evidence="2">The sequence shown here is derived from an EMBL/GenBank/DDBJ whole genome shotgun (WGS) entry which is preliminary data.</text>
</comment>
<dbReference type="EMBL" id="WIXP02000010">
    <property type="protein sequence ID" value="KAF6204446.1"/>
    <property type="molecule type" value="Genomic_DNA"/>
</dbReference>
<evidence type="ECO:0000313" key="3">
    <source>
        <dbReference type="Proteomes" id="UP000466442"/>
    </source>
</evidence>
<gene>
    <name evidence="2" type="ORF">GE061_002787</name>
</gene>
<keyword evidence="3" id="KW-1185">Reference proteome</keyword>
<feature type="transmembrane region" description="Helical" evidence="1">
    <location>
        <begin position="25"/>
        <end position="46"/>
    </location>
</feature>
<dbReference type="Proteomes" id="UP000466442">
    <property type="component" value="Unassembled WGS sequence"/>
</dbReference>
<keyword evidence="1" id="KW-1133">Transmembrane helix</keyword>
<reference evidence="2" key="1">
    <citation type="journal article" date="2021" name="Mol. Ecol. Resour.">
        <title>Apolygus lucorum genome provides insights into omnivorousness and mesophyll feeding.</title>
        <authorList>
            <person name="Liu Y."/>
            <person name="Liu H."/>
            <person name="Wang H."/>
            <person name="Huang T."/>
            <person name="Liu B."/>
            <person name="Yang B."/>
            <person name="Yin L."/>
            <person name="Li B."/>
            <person name="Zhang Y."/>
            <person name="Zhang S."/>
            <person name="Jiang F."/>
            <person name="Zhang X."/>
            <person name="Ren Y."/>
            <person name="Wang B."/>
            <person name="Wang S."/>
            <person name="Lu Y."/>
            <person name="Wu K."/>
            <person name="Fan W."/>
            <person name="Wang G."/>
        </authorList>
    </citation>
    <scope>NUCLEOTIDE SEQUENCE</scope>
    <source>
        <strain evidence="2">12Hb</strain>
    </source>
</reference>
<evidence type="ECO:0000313" key="2">
    <source>
        <dbReference type="EMBL" id="KAF6204446.1"/>
    </source>
</evidence>